<evidence type="ECO:0000256" key="5">
    <source>
        <dbReference type="ARBA" id="ARBA00022989"/>
    </source>
</evidence>
<accession>A0A8J5B939</accession>
<reference evidence="11 12" key="1">
    <citation type="submission" date="2020-08" db="EMBL/GenBank/DDBJ databases">
        <title>Plant Genome Project.</title>
        <authorList>
            <person name="Zhang R.-G."/>
        </authorList>
    </citation>
    <scope>NUCLEOTIDE SEQUENCE [LARGE SCALE GENOMIC DNA]</scope>
    <source>
        <tissue evidence="11">Rhizome</tissue>
    </source>
</reference>
<dbReference type="InterPro" id="IPR000719">
    <property type="entry name" value="Prot_kinase_dom"/>
</dbReference>
<sequence length="623" mass="67485">MDGRRPLPLLVALLLLLARRSLTSPDADVLFAFKATITDNSGALRSWDQESDPCTGNATKWAGVLCDDDGSVSGLRLANMDLAGVIDIGPLAALPRLRSFSIVNNAFDGKMPEFGKLKSMKAVYLSRNKFSGELPDSAFADMGWLKKLYLSNNEFTGAIPASVAALPRLLELGLDGNGFTGPIPELRSNDLKMVNFSNNHLEGSIPASLRKMDANLFSGNEGLCGEPLQVSCSSSPPPSPPLSSSPNQTLLHVVVALTLFLAIVAVILSLRRRPSENNANPPPAVMKSKAAPTKEEAMEEGTTKSDAGSTTSKKSGKESDQGRLIFVKEGMGRFELKDLLKSSAEVLATSNFVSSYKASLPDGTAMVVKRFRNMNRVGKEDFDEHMRRLGRLSHPNLLPLVAYYYRKDEKLLVTGYAAKRSLADLLRGSESSKLDWCARLKIVKGVAKGLNYLYEELQMLSVPHGHLKSTNVLLDESFSPLLTDFALIPVTNPAHAAQFMAAFNCPEYKKQERTSKKSDVWNLGMLILEILTGKAPATEKGGADLLGLASSTPREEWASKVLDGETTAKATAAAQEEMLKLLQVGLDCCEEDVEKRCELEEALDRIEVLREEGGGAGGDPATH</sequence>
<dbReference type="PROSITE" id="PS50011">
    <property type="entry name" value="PROTEIN_KINASE_DOM"/>
    <property type="match status" value="1"/>
</dbReference>
<dbReference type="Pfam" id="PF08263">
    <property type="entry name" value="LRRNT_2"/>
    <property type="match status" value="1"/>
</dbReference>
<dbReference type="OrthoDB" id="418615at2759"/>
<keyword evidence="9" id="KW-0732">Signal</keyword>
<keyword evidence="3 8" id="KW-0812">Transmembrane</keyword>
<feature type="transmembrane region" description="Helical" evidence="8">
    <location>
        <begin position="250"/>
        <end position="270"/>
    </location>
</feature>
<feature type="compositionally biased region" description="Low complexity" evidence="7">
    <location>
        <begin position="304"/>
        <end position="313"/>
    </location>
</feature>
<keyword evidence="5 8" id="KW-1133">Transmembrane helix</keyword>
<dbReference type="Pfam" id="PF07714">
    <property type="entry name" value="PK_Tyr_Ser-Thr"/>
    <property type="match status" value="1"/>
</dbReference>
<keyword evidence="2" id="KW-0433">Leucine-rich repeat</keyword>
<feature type="chain" id="PRO_5035327993" description="Protein kinase domain-containing protein" evidence="9">
    <location>
        <begin position="24"/>
        <end position="623"/>
    </location>
</feature>
<comment type="caution">
    <text evidence="11">The sequence shown here is derived from an EMBL/GenBank/DDBJ whole genome shotgun (WGS) entry which is preliminary data.</text>
</comment>
<evidence type="ECO:0000256" key="6">
    <source>
        <dbReference type="ARBA" id="ARBA00023136"/>
    </source>
</evidence>
<dbReference type="EMBL" id="JACMSC010000114">
    <property type="protein sequence ID" value="KAG6466830.1"/>
    <property type="molecule type" value="Genomic_DNA"/>
</dbReference>
<dbReference type="PANTHER" id="PTHR48007:SF49">
    <property type="entry name" value="OS08G0521200 PROTEIN"/>
    <property type="match status" value="1"/>
</dbReference>
<evidence type="ECO:0000256" key="3">
    <source>
        <dbReference type="ARBA" id="ARBA00022692"/>
    </source>
</evidence>
<dbReference type="GO" id="GO:0016020">
    <property type="term" value="C:membrane"/>
    <property type="evidence" value="ECO:0007669"/>
    <property type="project" value="UniProtKB-SubCell"/>
</dbReference>
<evidence type="ECO:0000256" key="8">
    <source>
        <dbReference type="SAM" id="Phobius"/>
    </source>
</evidence>
<dbReference type="AlphaFoldDB" id="A0A8J5B939"/>
<evidence type="ECO:0000256" key="2">
    <source>
        <dbReference type="ARBA" id="ARBA00022614"/>
    </source>
</evidence>
<feature type="signal peptide" evidence="9">
    <location>
        <begin position="1"/>
        <end position="23"/>
    </location>
</feature>
<evidence type="ECO:0000256" key="7">
    <source>
        <dbReference type="SAM" id="MobiDB-lite"/>
    </source>
</evidence>
<dbReference type="InterPro" id="IPR013210">
    <property type="entry name" value="LRR_N_plant-typ"/>
</dbReference>
<dbReference type="GO" id="GO:0004672">
    <property type="term" value="F:protein kinase activity"/>
    <property type="evidence" value="ECO:0007669"/>
    <property type="project" value="InterPro"/>
</dbReference>
<dbReference type="PANTHER" id="PTHR48007">
    <property type="entry name" value="LEUCINE-RICH REPEAT RECEPTOR-LIKE PROTEIN KINASE PXC1"/>
    <property type="match status" value="1"/>
</dbReference>
<proteinExistence type="predicted"/>
<keyword evidence="6 8" id="KW-0472">Membrane</keyword>
<evidence type="ECO:0000256" key="1">
    <source>
        <dbReference type="ARBA" id="ARBA00004370"/>
    </source>
</evidence>
<protein>
    <recommendedName>
        <fullName evidence="10">Protein kinase domain-containing protein</fullName>
    </recommendedName>
</protein>
<dbReference type="SMART" id="SM00220">
    <property type="entry name" value="S_TKc"/>
    <property type="match status" value="1"/>
</dbReference>
<organism evidence="11 12">
    <name type="scientific">Zingiber officinale</name>
    <name type="common">Ginger</name>
    <name type="synonym">Amomum zingiber</name>
    <dbReference type="NCBI Taxonomy" id="94328"/>
    <lineage>
        <taxon>Eukaryota</taxon>
        <taxon>Viridiplantae</taxon>
        <taxon>Streptophyta</taxon>
        <taxon>Embryophyta</taxon>
        <taxon>Tracheophyta</taxon>
        <taxon>Spermatophyta</taxon>
        <taxon>Magnoliopsida</taxon>
        <taxon>Liliopsida</taxon>
        <taxon>Zingiberales</taxon>
        <taxon>Zingiberaceae</taxon>
        <taxon>Zingiber</taxon>
    </lineage>
</organism>
<comment type="subcellular location">
    <subcellularLocation>
        <location evidence="1">Membrane</location>
    </subcellularLocation>
</comment>
<dbReference type="InterPro" id="IPR001245">
    <property type="entry name" value="Ser-Thr/Tyr_kinase_cat_dom"/>
</dbReference>
<feature type="region of interest" description="Disordered" evidence="7">
    <location>
        <begin position="274"/>
        <end position="319"/>
    </location>
</feature>
<evidence type="ECO:0000256" key="9">
    <source>
        <dbReference type="SAM" id="SignalP"/>
    </source>
</evidence>
<name>A0A8J5B939_ZINOF</name>
<dbReference type="InterPro" id="IPR001611">
    <property type="entry name" value="Leu-rich_rpt"/>
</dbReference>
<evidence type="ECO:0000256" key="4">
    <source>
        <dbReference type="ARBA" id="ARBA00022737"/>
    </source>
</evidence>
<keyword evidence="12" id="KW-1185">Reference proteome</keyword>
<evidence type="ECO:0000259" key="10">
    <source>
        <dbReference type="PROSITE" id="PS50011"/>
    </source>
</evidence>
<feature type="domain" description="Protein kinase" evidence="10">
    <location>
        <begin position="341"/>
        <end position="609"/>
    </location>
</feature>
<dbReference type="Proteomes" id="UP000734854">
    <property type="component" value="Unassembled WGS sequence"/>
</dbReference>
<evidence type="ECO:0000313" key="12">
    <source>
        <dbReference type="Proteomes" id="UP000734854"/>
    </source>
</evidence>
<dbReference type="Pfam" id="PF00560">
    <property type="entry name" value="LRR_1"/>
    <property type="match status" value="1"/>
</dbReference>
<keyword evidence="4" id="KW-0677">Repeat</keyword>
<gene>
    <name evidence="11" type="ORF">ZIOFF_075379</name>
</gene>
<dbReference type="Pfam" id="PF13855">
    <property type="entry name" value="LRR_8"/>
    <property type="match status" value="1"/>
</dbReference>
<evidence type="ECO:0000313" key="11">
    <source>
        <dbReference type="EMBL" id="KAG6466830.1"/>
    </source>
</evidence>
<dbReference type="InterPro" id="IPR046959">
    <property type="entry name" value="PRK1-6/SRF4-like"/>
</dbReference>
<dbReference type="GO" id="GO:0005524">
    <property type="term" value="F:ATP binding"/>
    <property type="evidence" value="ECO:0007669"/>
    <property type="project" value="InterPro"/>
</dbReference>